<keyword evidence="7" id="KW-0862">Zinc</keyword>
<dbReference type="PANTHER" id="PTHR39453:SF1">
    <property type="entry name" value="PHOSPHATE PROPANOYLTRANSFERASE"/>
    <property type="match status" value="1"/>
</dbReference>
<protein>
    <recommendedName>
        <fullName evidence="4 10">Phosphate propanoyltransferase</fullName>
        <ecNumber evidence="3 10">2.3.1.222</ecNumber>
    </recommendedName>
</protein>
<comment type="pathway">
    <text evidence="10">Polyol metabolism; 1,2-propanediol degradation.</text>
</comment>
<dbReference type="EMBL" id="JACVHF010000001">
    <property type="protein sequence ID" value="MBC9783296.1"/>
    <property type="molecule type" value="Genomic_DNA"/>
</dbReference>
<dbReference type="EC" id="2.3.1.222" evidence="3 10"/>
<dbReference type="Pfam" id="PF06130">
    <property type="entry name" value="PTAC"/>
    <property type="match status" value="1"/>
</dbReference>
<evidence type="ECO:0000256" key="4">
    <source>
        <dbReference type="ARBA" id="ARBA00020837"/>
    </source>
</evidence>
<organism evidence="11 12">
    <name type="scientific">Heliobacterium chlorum</name>
    <dbReference type="NCBI Taxonomy" id="2698"/>
    <lineage>
        <taxon>Bacteria</taxon>
        <taxon>Bacillati</taxon>
        <taxon>Bacillota</taxon>
        <taxon>Clostridia</taxon>
        <taxon>Eubacteriales</taxon>
        <taxon>Heliobacteriaceae</taxon>
        <taxon>Heliobacterium</taxon>
    </lineage>
</organism>
<dbReference type="Proteomes" id="UP000617402">
    <property type="component" value="Unassembled WGS sequence"/>
</dbReference>
<evidence type="ECO:0000256" key="6">
    <source>
        <dbReference type="ARBA" id="ARBA00022723"/>
    </source>
</evidence>
<evidence type="ECO:0000256" key="2">
    <source>
        <dbReference type="ARBA" id="ARBA00007342"/>
    </source>
</evidence>
<dbReference type="PANTHER" id="PTHR39453">
    <property type="entry name" value="PHOSPHATE PROPANOYLTRANSFERASE"/>
    <property type="match status" value="1"/>
</dbReference>
<evidence type="ECO:0000256" key="3">
    <source>
        <dbReference type="ARBA" id="ARBA00012206"/>
    </source>
</evidence>
<evidence type="ECO:0000256" key="1">
    <source>
        <dbReference type="ARBA" id="ARBA00001947"/>
    </source>
</evidence>
<proteinExistence type="inferred from homology"/>
<comment type="caution">
    <text evidence="11">The sequence shown here is derived from an EMBL/GenBank/DDBJ whole genome shotgun (WGS) entry which is preliminary data.</text>
</comment>
<dbReference type="NCBIfam" id="NF011652">
    <property type="entry name" value="PRK15070.1"/>
    <property type="match status" value="1"/>
</dbReference>
<name>A0ABR7T0V9_HELCL</name>
<keyword evidence="8 10" id="KW-0012">Acyltransferase</keyword>
<comment type="function">
    <text evidence="10">Involved in 1,2-propanediol (1,2-PD) degradation by catalyzing the conversion of propanoyl-CoA to propanoyl-phosphate.</text>
</comment>
<sequence>MRGKESVLELAVDKTGTGTIKQVSVGISNRHFHLAKEDLVRLFGEGYEPVFMKDLSQPGQYATKDVVTLMGPKGLIEGVRLLMPLRKQSQVEISVTDCYKLGIPPVIRDSGDLKDTPGITLVGPKGEVALPEGAIVAARHIHLNLQEASQLGVKDKQRISVEVSGPRGVRFDQVLIRVHESFASEMHVDTDEANGALMKNGQFVNLLL</sequence>
<gene>
    <name evidence="11" type="ORF">H1S01_02075</name>
</gene>
<evidence type="ECO:0000256" key="9">
    <source>
        <dbReference type="ARBA" id="ARBA00047589"/>
    </source>
</evidence>
<comment type="similarity">
    <text evidence="2 10">Belongs to the PduL family.</text>
</comment>
<evidence type="ECO:0000256" key="7">
    <source>
        <dbReference type="ARBA" id="ARBA00022833"/>
    </source>
</evidence>
<keyword evidence="5 10" id="KW-0808">Transferase</keyword>
<evidence type="ECO:0000256" key="8">
    <source>
        <dbReference type="ARBA" id="ARBA00023315"/>
    </source>
</evidence>
<accession>A0ABR7T0V9</accession>
<comment type="cofactor">
    <cofactor evidence="1">
        <name>Zn(2+)</name>
        <dbReference type="ChEBI" id="CHEBI:29105"/>
    </cofactor>
</comment>
<evidence type="ECO:0000313" key="12">
    <source>
        <dbReference type="Proteomes" id="UP000617402"/>
    </source>
</evidence>
<comment type="catalytic activity">
    <reaction evidence="9 10">
        <text>propanoyl-CoA + phosphate = propanoyl phosphate + CoA</text>
        <dbReference type="Rhea" id="RHEA:28046"/>
        <dbReference type="ChEBI" id="CHEBI:43474"/>
        <dbReference type="ChEBI" id="CHEBI:57287"/>
        <dbReference type="ChEBI" id="CHEBI:57392"/>
        <dbReference type="ChEBI" id="CHEBI:58933"/>
        <dbReference type="EC" id="2.3.1.222"/>
    </reaction>
</comment>
<evidence type="ECO:0000256" key="5">
    <source>
        <dbReference type="ARBA" id="ARBA00022679"/>
    </source>
</evidence>
<evidence type="ECO:0000256" key="10">
    <source>
        <dbReference type="PIRNR" id="PIRNR010130"/>
    </source>
</evidence>
<dbReference type="InterPro" id="IPR008300">
    <property type="entry name" value="PTAC"/>
</dbReference>
<keyword evidence="12" id="KW-1185">Reference proteome</keyword>
<dbReference type="PIRSF" id="PIRSF010130">
    <property type="entry name" value="PduL"/>
    <property type="match status" value="1"/>
</dbReference>
<reference evidence="11 12" key="1">
    <citation type="submission" date="2020-07" db="EMBL/GenBank/DDBJ databases">
        <title>Draft whole-genome sequence of Heliobacterium chlorum DSM 3682, type strain.</title>
        <authorList>
            <person name="Kyndt J.A."/>
            <person name="Meyer T.E."/>
            <person name="Imhoff J.F."/>
        </authorList>
    </citation>
    <scope>NUCLEOTIDE SEQUENCE [LARGE SCALE GENOMIC DNA]</scope>
    <source>
        <strain evidence="11 12">DSM 3682</strain>
    </source>
</reference>
<evidence type="ECO:0000313" key="11">
    <source>
        <dbReference type="EMBL" id="MBC9783296.1"/>
    </source>
</evidence>
<keyword evidence="6" id="KW-0479">Metal-binding</keyword>